<sequence>MNAAIYAIIQKDIRGITSNKRLFSTIIIVPLVLTIVLPSIFILAIHFAPEELDELQEVLKLLPSTEQTKELDQMVLSLILNNIMPVFFLMIPIMTASIMAASSFVGEKEKHTLETLFYCPLSLKQIFRAKVLASFLLSMMVSFFSFFTMIFVVEMELILISGTWFLPNISWLLILFLVAPSISLIAITLIVRGSAKAQSVEESQQGAVFLILPIILLIVGQFTGVLLISTWILFLLGVFCALLAYILLKKAMGKFHYEILLK</sequence>
<feature type="transmembrane region" description="Helical" evidence="1">
    <location>
        <begin position="203"/>
        <end position="222"/>
    </location>
</feature>
<dbReference type="AlphaFoldDB" id="A0A9D1EFW4"/>
<feature type="transmembrane region" description="Helical" evidence="1">
    <location>
        <begin position="171"/>
        <end position="191"/>
    </location>
</feature>
<dbReference type="GO" id="GO:0140359">
    <property type="term" value="F:ABC-type transporter activity"/>
    <property type="evidence" value="ECO:0007669"/>
    <property type="project" value="InterPro"/>
</dbReference>
<keyword evidence="1" id="KW-1133">Transmembrane helix</keyword>
<dbReference type="Pfam" id="PF12679">
    <property type="entry name" value="ABC2_membrane_2"/>
    <property type="match status" value="1"/>
</dbReference>
<feature type="transmembrane region" description="Helical" evidence="1">
    <location>
        <begin position="83"/>
        <end position="105"/>
    </location>
</feature>
<accession>A0A9D1EFW4</accession>
<dbReference type="GO" id="GO:0016020">
    <property type="term" value="C:membrane"/>
    <property type="evidence" value="ECO:0007669"/>
    <property type="project" value="UniProtKB-SubCell"/>
</dbReference>
<reference evidence="2" key="1">
    <citation type="submission" date="2020-10" db="EMBL/GenBank/DDBJ databases">
        <authorList>
            <person name="Gilroy R."/>
        </authorList>
    </citation>
    <scope>NUCLEOTIDE SEQUENCE</scope>
    <source>
        <strain evidence="2">ChiW13-3771</strain>
    </source>
</reference>
<proteinExistence type="predicted"/>
<organism evidence="2 3">
    <name type="scientific">Candidatus Fimimorpha faecalis</name>
    <dbReference type="NCBI Taxonomy" id="2840824"/>
    <lineage>
        <taxon>Bacteria</taxon>
        <taxon>Bacillati</taxon>
        <taxon>Bacillota</taxon>
        <taxon>Clostridia</taxon>
        <taxon>Eubacteriales</taxon>
        <taxon>Candidatus Fimimorpha</taxon>
    </lineage>
</organism>
<feature type="transmembrane region" description="Helical" evidence="1">
    <location>
        <begin position="131"/>
        <end position="151"/>
    </location>
</feature>
<dbReference type="Proteomes" id="UP000824201">
    <property type="component" value="Unassembled WGS sequence"/>
</dbReference>
<name>A0A9D1EFW4_9FIRM</name>
<feature type="transmembrane region" description="Helical" evidence="1">
    <location>
        <begin position="21"/>
        <end position="48"/>
    </location>
</feature>
<gene>
    <name evidence="2" type="ORF">IAC96_10025</name>
</gene>
<keyword evidence="1" id="KW-0472">Membrane</keyword>
<keyword evidence="1" id="KW-0812">Transmembrane</keyword>
<evidence type="ECO:0000313" key="3">
    <source>
        <dbReference type="Proteomes" id="UP000824201"/>
    </source>
</evidence>
<evidence type="ECO:0000256" key="1">
    <source>
        <dbReference type="SAM" id="Phobius"/>
    </source>
</evidence>
<evidence type="ECO:0000313" key="2">
    <source>
        <dbReference type="EMBL" id="HIR89276.1"/>
    </source>
</evidence>
<dbReference type="EMBL" id="DVHN01000129">
    <property type="protein sequence ID" value="HIR89276.1"/>
    <property type="molecule type" value="Genomic_DNA"/>
</dbReference>
<reference evidence="2" key="2">
    <citation type="journal article" date="2021" name="PeerJ">
        <title>Extensive microbial diversity within the chicken gut microbiome revealed by metagenomics and culture.</title>
        <authorList>
            <person name="Gilroy R."/>
            <person name="Ravi A."/>
            <person name="Getino M."/>
            <person name="Pursley I."/>
            <person name="Horton D.L."/>
            <person name="Alikhan N.F."/>
            <person name="Baker D."/>
            <person name="Gharbi K."/>
            <person name="Hall N."/>
            <person name="Watson M."/>
            <person name="Adriaenssens E.M."/>
            <person name="Foster-Nyarko E."/>
            <person name="Jarju S."/>
            <person name="Secka A."/>
            <person name="Antonio M."/>
            <person name="Oren A."/>
            <person name="Chaudhuri R.R."/>
            <person name="La Ragione R."/>
            <person name="Hildebrand F."/>
            <person name="Pallen M.J."/>
        </authorList>
    </citation>
    <scope>NUCLEOTIDE SEQUENCE</scope>
    <source>
        <strain evidence="2">ChiW13-3771</strain>
    </source>
</reference>
<protein>
    <submittedName>
        <fullName evidence="2">ABC transporter permease</fullName>
    </submittedName>
</protein>
<comment type="caution">
    <text evidence="2">The sequence shown here is derived from an EMBL/GenBank/DDBJ whole genome shotgun (WGS) entry which is preliminary data.</text>
</comment>
<feature type="transmembrane region" description="Helical" evidence="1">
    <location>
        <begin position="228"/>
        <end position="248"/>
    </location>
</feature>